<dbReference type="InterPro" id="IPR036278">
    <property type="entry name" value="Sialidase_sf"/>
</dbReference>
<dbReference type="InterPro" id="IPR015943">
    <property type="entry name" value="WD40/YVTN_repeat-like_dom_sf"/>
</dbReference>
<gene>
    <name evidence="1" type="ORF">S12H4_58539</name>
</gene>
<name>X1VL87_9ZZZZ</name>
<sequence length="162" mass="16197">LTAALLVGLFVTAAPVAAGTQSWSMQAIPSATGLVLDTSNTFTGPLAINSDGTVIYAASDVGGAGVGGAGAQMVKSITGGRTWTALALGSATYPIGGLTGPAIVDIVCSSIDPNTVYATDGFDVWRSDDAGVTWAPRTNLFTFAVADGEVGRIIGDNSHHAP</sequence>
<dbReference type="EMBL" id="BARW01038048">
    <property type="protein sequence ID" value="GAJ20062.1"/>
    <property type="molecule type" value="Genomic_DNA"/>
</dbReference>
<organism evidence="1">
    <name type="scientific">marine sediment metagenome</name>
    <dbReference type="NCBI Taxonomy" id="412755"/>
    <lineage>
        <taxon>unclassified sequences</taxon>
        <taxon>metagenomes</taxon>
        <taxon>ecological metagenomes</taxon>
    </lineage>
</organism>
<evidence type="ECO:0008006" key="2">
    <source>
        <dbReference type="Google" id="ProtNLM"/>
    </source>
</evidence>
<dbReference type="SUPFAM" id="SSF50939">
    <property type="entry name" value="Sialidases"/>
    <property type="match status" value="1"/>
</dbReference>
<reference evidence="1" key="1">
    <citation type="journal article" date="2014" name="Front. Microbiol.">
        <title>High frequency of phylogenetically diverse reductive dehalogenase-homologous genes in deep subseafloor sedimentary metagenomes.</title>
        <authorList>
            <person name="Kawai M."/>
            <person name="Futagami T."/>
            <person name="Toyoda A."/>
            <person name="Takaki Y."/>
            <person name="Nishi S."/>
            <person name="Hori S."/>
            <person name="Arai W."/>
            <person name="Tsubouchi T."/>
            <person name="Morono Y."/>
            <person name="Uchiyama I."/>
            <person name="Ito T."/>
            <person name="Fujiyama A."/>
            <person name="Inagaki F."/>
            <person name="Takami H."/>
        </authorList>
    </citation>
    <scope>NUCLEOTIDE SEQUENCE</scope>
    <source>
        <strain evidence="1">Expedition CK06-06</strain>
    </source>
</reference>
<feature type="non-terminal residue" evidence="1">
    <location>
        <position position="1"/>
    </location>
</feature>
<accession>X1VL87</accession>
<proteinExistence type="predicted"/>
<protein>
    <recommendedName>
        <fullName evidence="2">Exo-alpha-sialidase</fullName>
    </recommendedName>
</protein>
<evidence type="ECO:0000313" key="1">
    <source>
        <dbReference type="EMBL" id="GAJ20062.1"/>
    </source>
</evidence>
<dbReference type="AlphaFoldDB" id="X1VL87"/>
<comment type="caution">
    <text evidence="1">The sequence shown here is derived from an EMBL/GenBank/DDBJ whole genome shotgun (WGS) entry which is preliminary data.</text>
</comment>
<dbReference type="Gene3D" id="2.130.10.10">
    <property type="entry name" value="YVTN repeat-like/Quinoprotein amine dehydrogenase"/>
    <property type="match status" value="1"/>
</dbReference>